<evidence type="ECO:0000313" key="1">
    <source>
        <dbReference type="EMBL" id="KAK9917120.1"/>
    </source>
</evidence>
<proteinExistence type="predicted"/>
<dbReference type="EMBL" id="JALJOT010000002">
    <property type="protein sequence ID" value="KAK9917120.1"/>
    <property type="molecule type" value="Genomic_DNA"/>
</dbReference>
<evidence type="ECO:0000313" key="2">
    <source>
        <dbReference type="Proteomes" id="UP001491310"/>
    </source>
</evidence>
<accession>A0ABR2YZD5</accession>
<keyword evidence="2" id="KW-1185">Reference proteome</keyword>
<gene>
    <name evidence="1" type="ORF">WJX75_001067</name>
</gene>
<name>A0ABR2YZD5_9CHLO</name>
<organism evidence="1 2">
    <name type="scientific">Coccomyxa subellipsoidea</name>
    <dbReference type="NCBI Taxonomy" id="248742"/>
    <lineage>
        <taxon>Eukaryota</taxon>
        <taxon>Viridiplantae</taxon>
        <taxon>Chlorophyta</taxon>
        <taxon>core chlorophytes</taxon>
        <taxon>Trebouxiophyceae</taxon>
        <taxon>Trebouxiophyceae incertae sedis</taxon>
        <taxon>Coccomyxaceae</taxon>
        <taxon>Coccomyxa</taxon>
    </lineage>
</organism>
<protein>
    <submittedName>
        <fullName evidence="1">Uncharacterized protein</fullName>
    </submittedName>
</protein>
<sequence length="88" mass="9991">MVQVLIHVRPADRPGEKCYELVDCGIDTSIKELKQKVEEIGSTSGRFSLHCNSQVTGFVINPEKPGKRFVEGRLVPYEQQQEHEHARS</sequence>
<dbReference type="Proteomes" id="UP001491310">
    <property type="component" value="Unassembled WGS sequence"/>
</dbReference>
<reference evidence="1 2" key="1">
    <citation type="journal article" date="2024" name="Nat. Commun.">
        <title>Phylogenomics reveals the evolutionary origins of lichenization in chlorophyte algae.</title>
        <authorList>
            <person name="Puginier C."/>
            <person name="Libourel C."/>
            <person name="Otte J."/>
            <person name="Skaloud P."/>
            <person name="Haon M."/>
            <person name="Grisel S."/>
            <person name="Petersen M."/>
            <person name="Berrin J.G."/>
            <person name="Delaux P.M."/>
            <person name="Dal Grande F."/>
            <person name="Keller J."/>
        </authorList>
    </citation>
    <scope>NUCLEOTIDE SEQUENCE [LARGE SCALE GENOMIC DNA]</scope>
    <source>
        <strain evidence="1 2">SAG 216-7</strain>
    </source>
</reference>
<comment type="caution">
    <text evidence="1">The sequence shown here is derived from an EMBL/GenBank/DDBJ whole genome shotgun (WGS) entry which is preliminary data.</text>
</comment>